<evidence type="ECO:0000256" key="1">
    <source>
        <dbReference type="SAM" id="Phobius"/>
    </source>
</evidence>
<keyword evidence="1" id="KW-1133">Transmembrane helix</keyword>
<dbReference type="EMBL" id="DVOF01000177">
    <property type="protein sequence ID" value="HIV03126.1"/>
    <property type="molecule type" value="Genomic_DNA"/>
</dbReference>
<comment type="caution">
    <text evidence="2">The sequence shown here is derived from an EMBL/GenBank/DDBJ whole genome shotgun (WGS) entry which is preliminary data.</text>
</comment>
<accession>A0A9D1NHT8</accession>
<gene>
    <name evidence="2" type="ORF">IAC74_06085</name>
</gene>
<organism evidence="2 3">
    <name type="scientific">Candidatus Aphodoplasma excrementigallinarum</name>
    <dbReference type="NCBI Taxonomy" id="2840673"/>
    <lineage>
        <taxon>Bacteria</taxon>
        <taxon>Bacillati</taxon>
        <taxon>Bacillota</taxon>
        <taxon>Clostridia</taxon>
        <taxon>Eubacteriales</taxon>
        <taxon>Candidatus Aphodoplasma</taxon>
    </lineage>
</organism>
<reference evidence="2" key="1">
    <citation type="submission" date="2020-10" db="EMBL/GenBank/DDBJ databases">
        <authorList>
            <person name="Gilroy R."/>
        </authorList>
    </citation>
    <scope>NUCLEOTIDE SEQUENCE</scope>
    <source>
        <strain evidence="2">4920</strain>
    </source>
</reference>
<evidence type="ECO:0000313" key="3">
    <source>
        <dbReference type="Proteomes" id="UP000886743"/>
    </source>
</evidence>
<name>A0A9D1NHT8_9FIRM</name>
<dbReference type="Proteomes" id="UP000886743">
    <property type="component" value="Unassembled WGS sequence"/>
</dbReference>
<proteinExistence type="predicted"/>
<dbReference type="AlphaFoldDB" id="A0A9D1NHT8"/>
<keyword evidence="1" id="KW-0472">Membrane</keyword>
<keyword evidence="1" id="KW-0812">Transmembrane</keyword>
<evidence type="ECO:0000313" key="2">
    <source>
        <dbReference type="EMBL" id="HIV03126.1"/>
    </source>
</evidence>
<protein>
    <submittedName>
        <fullName evidence="2">Uncharacterized protein</fullName>
    </submittedName>
</protein>
<sequence length="140" mass="14903">MKIGTKVYILLGAVVLCYGIYLFMGVNDAVVVTDSTAILENEVANSVRYGQLYLHFEGVSEDNAPSLLINGESVGVVTEPEKTLDIFNQCVVELDTRGLETPVMLTVTGKGANVATECVGRLITGSGDIANVGTFLVEDQ</sequence>
<reference evidence="2" key="2">
    <citation type="journal article" date="2021" name="PeerJ">
        <title>Extensive microbial diversity within the chicken gut microbiome revealed by metagenomics and culture.</title>
        <authorList>
            <person name="Gilroy R."/>
            <person name="Ravi A."/>
            <person name="Getino M."/>
            <person name="Pursley I."/>
            <person name="Horton D.L."/>
            <person name="Alikhan N.F."/>
            <person name="Baker D."/>
            <person name="Gharbi K."/>
            <person name="Hall N."/>
            <person name="Watson M."/>
            <person name="Adriaenssens E.M."/>
            <person name="Foster-Nyarko E."/>
            <person name="Jarju S."/>
            <person name="Secka A."/>
            <person name="Antonio M."/>
            <person name="Oren A."/>
            <person name="Chaudhuri R.R."/>
            <person name="La Ragione R."/>
            <person name="Hildebrand F."/>
            <person name="Pallen M.J."/>
        </authorList>
    </citation>
    <scope>NUCLEOTIDE SEQUENCE</scope>
    <source>
        <strain evidence="2">4920</strain>
    </source>
</reference>
<feature type="transmembrane region" description="Helical" evidence="1">
    <location>
        <begin position="7"/>
        <end position="26"/>
    </location>
</feature>